<evidence type="ECO:0000256" key="3">
    <source>
        <dbReference type="ARBA" id="ARBA00022777"/>
    </source>
</evidence>
<keyword evidence="3 6" id="KW-0418">Kinase</keyword>
<proteinExistence type="predicted"/>
<dbReference type="PANTHER" id="PTHR43654">
    <property type="entry name" value="GLUTAMATE 5-KINASE"/>
    <property type="match status" value="1"/>
</dbReference>
<name>A0A1W1CZW2_9ZZZZ</name>
<dbReference type="PANTHER" id="PTHR43654:SF3">
    <property type="entry name" value="GLUTAMATE 5-KINASE"/>
    <property type="match status" value="1"/>
</dbReference>
<dbReference type="EMBL" id="FPHM01000213">
    <property type="protein sequence ID" value="SFV71217.1"/>
    <property type="molecule type" value="Genomic_DNA"/>
</dbReference>
<protein>
    <submittedName>
        <fullName evidence="6">Glutamate 5-kinase</fullName>
        <ecNumber evidence="6">2.7.2.11</ecNumber>
    </submittedName>
</protein>
<dbReference type="GO" id="GO:0004349">
    <property type="term" value="F:glutamate 5-kinase activity"/>
    <property type="evidence" value="ECO:0007669"/>
    <property type="project" value="UniProtKB-EC"/>
</dbReference>
<sequence length="235" mass="26408">MRQMPKKRIVIKVGSYVLSEKEGIAKERMLELVKLIVTLKRADFEVILVSSGAISAGYTKLKLDKSDTINRQVLASIGQPYLLSIYQEFFDSFNMLSSQVLLPSEAYISNAKNTITRLLEQDIIPIINENDTVSIDELSRGDNDMLSAFVTHFFNADMLVILSNISTYSRDNKAIKKLDTIPKVEINNPIYSKLEAGKFILSHNKEMFLASGFDLFDVKSFLLEGVHKGGTVFKA</sequence>
<feature type="domain" description="Aspartate/glutamate/uridylate kinase" evidence="5">
    <location>
        <begin position="7"/>
        <end position="188"/>
    </location>
</feature>
<accession>A0A1W1CZW2</accession>
<evidence type="ECO:0000256" key="4">
    <source>
        <dbReference type="ARBA" id="ARBA00022840"/>
    </source>
</evidence>
<dbReference type="InterPro" id="IPR001048">
    <property type="entry name" value="Asp/Glu/Uridylate_kinase"/>
</dbReference>
<evidence type="ECO:0000313" key="6">
    <source>
        <dbReference type="EMBL" id="SFV71217.1"/>
    </source>
</evidence>
<organism evidence="6">
    <name type="scientific">hydrothermal vent metagenome</name>
    <dbReference type="NCBI Taxonomy" id="652676"/>
    <lineage>
        <taxon>unclassified sequences</taxon>
        <taxon>metagenomes</taxon>
        <taxon>ecological metagenomes</taxon>
    </lineage>
</organism>
<evidence type="ECO:0000259" key="5">
    <source>
        <dbReference type="Pfam" id="PF00696"/>
    </source>
</evidence>
<dbReference type="InterPro" id="IPR001057">
    <property type="entry name" value="Glu/AcGlu_kinase"/>
</dbReference>
<evidence type="ECO:0000256" key="2">
    <source>
        <dbReference type="ARBA" id="ARBA00022741"/>
    </source>
</evidence>
<keyword evidence="2" id="KW-0547">Nucleotide-binding</keyword>
<dbReference type="GO" id="GO:0005524">
    <property type="term" value="F:ATP binding"/>
    <property type="evidence" value="ECO:0007669"/>
    <property type="project" value="UniProtKB-KW"/>
</dbReference>
<dbReference type="AlphaFoldDB" id="A0A1W1CZW2"/>
<gene>
    <name evidence="6" type="ORF">MNB_SV-13-1725</name>
</gene>
<reference evidence="6" key="1">
    <citation type="submission" date="2016-10" db="EMBL/GenBank/DDBJ databases">
        <authorList>
            <person name="de Groot N.N."/>
        </authorList>
    </citation>
    <scope>NUCLEOTIDE SEQUENCE</scope>
</reference>
<dbReference type="Pfam" id="PF00696">
    <property type="entry name" value="AA_kinase"/>
    <property type="match status" value="1"/>
</dbReference>
<evidence type="ECO:0000256" key="1">
    <source>
        <dbReference type="ARBA" id="ARBA00022679"/>
    </source>
</evidence>
<dbReference type="InterPro" id="IPR036393">
    <property type="entry name" value="AceGlu_kinase-like_sf"/>
</dbReference>
<dbReference type="EC" id="2.7.2.11" evidence="6"/>
<keyword evidence="4" id="KW-0067">ATP-binding</keyword>
<dbReference type="PRINTS" id="PR00474">
    <property type="entry name" value="GLU5KINASE"/>
</dbReference>
<dbReference type="GO" id="GO:0005829">
    <property type="term" value="C:cytosol"/>
    <property type="evidence" value="ECO:0007669"/>
    <property type="project" value="TreeGrafter"/>
</dbReference>
<dbReference type="SUPFAM" id="SSF53633">
    <property type="entry name" value="Carbamate kinase-like"/>
    <property type="match status" value="1"/>
</dbReference>
<dbReference type="Gene3D" id="3.40.1160.10">
    <property type="entry name" value="Acetylglutamate kinase-like"/>
    <property type="match status" value="1"/>
</dbReference>
<keyword evidence="1 6" id="KW-0808">Transferase</keyword>